<proteinExistence type="predicted"/>
<dbReference type="EMBL" id="VBOU01000046">
    <property type="protein sequence ID" value="TMQ54984.1"/>
    <property type="molecule type" value="Genomic_DNA"/>
</dbReference>
<feature type="signal peptide" evidence="2">
    <location>
        <begin position="1"/>
        <end position="34"/>
    </location>
</feature>
<comment type="caution">
    <text evidence="3">The sequence shown here is derived from an EMBL/GenBank/DDBJ whole genome shotgun (WGS) entry which is preliminary data.</text>
</comment>
<dbReference type="Pfam" id="PF06267">
    <property type="entry name" value="DUF1028"/>
    <property type="match status" value="1"/>
</dbReference>
<sequence length="372" mass="39794">MGHPRLFRKTGSSIAASLAALVWLGALGASPAHAASDRGTFSIVAYDSVTQELGVAVQSKYFSVGTDVPWAEAGVGAVATQARVDPSFGLKALGLLRGGLRAADVLRALAATDSVWDSRQLGIVDARGSVANWTGSKCLDWAGGEAGVDFVCQGNILAGPAVVSGMAKAYREGKGEMAERLLAALDAAQAAGGDKRGMQSAALLVVRPSAARPQFTQRYIDLRVEDHKTPIKELRRLLQIQEGFHGADNHFFYADEYMAAGRADLATRERERAAEILHGALARGERDASMLNGIAWACATHDLFLGDAVRAAERAVSLEPRNVDILDTLAELYFRQGTQSKAIEVESRAATIDPKSQYLKDQIERFRKGGRD</sequence>
<dbReference type="InterPro" id="IPR029055">
    <property type="entry name" value="Ntn_hydrolases_N"/>
</dbReference>
<dbReference type="AlphaFoldDB" id="A0A538SUP4"/>
<dbReference type="Gene3D" id="3.60.20.10">
    <property type="entry name" value="Glutamine Phosphoribosylpyrophosphate, subunit 1, domain 1"/>
    <property type="match status" value="1"/>
</dbReference>
<keyword evidence="2" id="KW-0732">Signal</keyword>
<dbReference type="PROSITE" id="PS50005">
    <property type="entry name" value="TPR"/>
    <property type="match status" value="1"/>
</dbReference>
<evidence type="ECO:0000256" key="2">
    <source>
        <dbReference type="SAM" id="SignalP"/>
    </source>
</evidence>
<dbReference type="PANTHER" id="PTHR39328">
    <property type="entry name" value="BLL2871 PROTEIN"/>
    <property type="match status" value="1"/>
</dbReference>
<evidence type="ECO:0000313" key="3">
    <source>
        <dbReference type="EMBL" id="TMQ54984.1"/>
    </source>
</evidence>
<dbReference type="InterPro" id="IPR019734">
    <property type="entry name" value="TPR_rpt"/>
</dbReference>
<feature type="chain" id="PRO_5021733735" evidence="2">
    <location>
        <begin position="35"/>
        <end position="372"/>
    </location>
</feature>
<dbReference type="Proteomes" id="UP000319829">
    <property type="component" value="Unassembled WGS sequence"/>
</dbReference>
<dbReference type="PANTHER" id="PTHR39328:SF1">
    <property type="entry name" value="BLL2871 PROTEIN"/>
    <property type="match status" value="1"/>
</dbReference>
<gene>
    <name evidence="3" type="ORF">E6K74_04500</name>
</gene>
<dbReference type="InterPro" id="IPR010430">
    <property type="entry name" value="DUF1028"/>
</dbReference>
<reference evidence="3 4" key="1">
    <citation type="journal article" date="2019" name="Nat. Microbiol.">
        <title>Mediterranean grassland soil C-N compound turnover is dependent on rainfall and depth, and is mediated by genomically divergent microorganisms.</title>
        <authorList>
            <person name="Diamond S."/>
            <person name="Andeer P.F."/>
            <person name="Li Z."/>
            <person name="Crits-Christoph A."/>
            <person name="Burstein D."/>
            <person name="Anantharaman K."/>
            <person name="Lane K.R."/>
            <person name="Thomas B.C."/>
            <person name="Pan C."/>
            <person name="Northen T.R."/>
            <person name="Banfield J.F."/>
        </authorList>
    </citation>
    <scope>NUCLEOTIDE SEQUENCE [LARGE SCALE GENOMIC DNA]</scope>
    <source>
        <strain evidence="3">WS_4</strain>
    </source>
</reference>
<accession>A0A538SUP4</accession>
<dbReference type="Gene3D" id="1.25.40.10">
    <property type="entry name" value="Tetratricopeptide repeat domain"/>
    <property type="match status" value="1"/>
</dbReference>
<evidence type="ECO:0000256" key="1">
    <source>
        <dbReference type="PROSITE-ProRule" id="PRU00339"/>
    </source>
</evidence>
<dbReference type="InterPro" id="IPR011990">
    <property type="entry name" value="TPR-like_helical_dom_sf"/>
</dbReference>
<dbReference type="SUPFAM" id="SSF48452">
    <property type="entry name" value="TPR-like"/>
    <property type="match status" value="1"/>
</dbReference>
<protein>
    <submittedName>
        <fullName evidence="3">DUF1028 domain-containing protein</fullName>
    </submittedName>
</protein>
<name>A0A538SUP4_UNCEI</name>
<organism evidence="3 4">
    <name type="scientific">Eiseniibacteriota bacterium</name>
    <dbReference type="NCBI Taxonomy" id="2212470"/>
    <lineage>
        <taxon>Bacteria</taxon>
        <taxon>Candidatus Eiseniibacteriota</taxon>
    </lineage>
</organism>
<feature type="repeat" description="TPR" evidence="1">
    <location>
        <begin position="323"/>
        <end position="356"/>
    </location>
</feature>
<dbReference type="SUPFAM" id="SSF56235">
    <property type="entry name" value="N-terminal nucleophile aminohydrolases (Ntn hydrolases)"/>
    <property type="match status" value="1"/>
</dbReference>
<keyword evidence="1" id="KW-0802">TPR repeat</keyword>
<evidence type="ECO:0000313" key="4">
    <source>
        <dbReference type="Proteomes" id="UP000319829"/>
    </source>
</evidence>